<accession>A0ABD3XDN7</accession>
<dbReference type="InterPro" id="IPR045030">
    <property type="entry name" value="LYSM1-4"/>
</dbReference>
<reference evidence="4 5" key="1">
    <citation type="submission" date="2024-11" db="EMBL/GenBank/DDBJ databases">
        <title>Chromosome-level genome assembly of the freshwater bivalve Anodonta woodiana.</title>
        <authorList>
            <person name="Chen X."/>
        </authorList>
    </citation>
    <scope>NUCLEOTIDE SEQUENCE [LARGE SCALE GENOMIC DNA]</scope>
    <source>
        <strain evidence="4">MN2024</strain>
        <tissue evidence="4">Gills</tissue>
    </source>
</reference>
<sequence length="228" mass="25920">MAEGGGGERQFLGNFVRNQAKYGSTTKPAPRSSSFVKHPIKQDDTLMGIALRYGSTVELIKRENKLWTNDSLFLKEFLLIPITNENSNLITDDWEIVTAENKSRSNSEITSSTEDKKAPVQNDSPEKIARNTHMDFFSKFDANVAQLKSNVKELEKNTSFKSDEATIDFPPRRNSETNARHVYQQQWVIDSPDSPDSPVLVIRSRTQSYTVQNSLRRSEKAIDDLFEL</sequence>
<dbReference type="InterPro" id="IPR018392">
    <property type="entry name" value="LysM"/>
</dbReference>
<dbReference type="Pfam" id="PF01476">
    <property type="entry name" value="LysM"/>
    <property type="match status" value="1"/>
</dbReference>
<keyword evidence="1" id="KW-0175">Coiled coil</keyword>
<dbReference type="Proteomes" id="UP001634394">
    <property type="component" value="Unassembled WGS sequence"/>
</dbReference>
<proteinExistence type="predicted"/>
<gene>
    <name evidence="4" type="ORF">ACJMK2_024530</name>
</gene>
<evidence type="ECO:0000256" key="1">
    <source>
        <dbReference type="SAM" id="Coils"/>
    </source>
</evidence>
<dbReference type="EMBL" id="JBJQND010000002">
    <property type="protein sequence ID" value="KAL3884387.1"/>
    <property type="molecule type" value="Genomic_DNA"/>
</dbReference>
<dbReference type="PANTHER" id="PTHR20932:SF8">
    <property type="entry name" value="LD22649P"/>
    <property type="match status" value="1"/>
</dbReference>
<dbReference type="SUPFAM" id="SSF54106">
    <property type="entry name" value="LysM domain"/>
    <property type="match status" value="1"/>
</dbReference>
<dbReference type="Gene3D" id="3.10.350.10">
    <property type="entry name" value="LysM domain"/>
    <property type="match status" value="1"/>
</dbReference>
<evidence type="ECO:0000313" key="5">
    <source>
        <dbReference type="Proteomes" id="UP001634394"/>
    </source>
</evidence>
<feature type="compositionally biased region" description="Basic and acidic residues" evidence="2">
    <location>
        <begin position="113"/>
        <end position="122"/>
    </location>
</feature>
<evidence type="ECO:0000256" key="2">
    <source>
        <dbReference type="SAM" id="MobiDB-lite"/>
    </source>
</evidence>
<dbReference type="SMART" id="SM00257">
    <property type="entry name" value="LysM"/>
    <property type="match status" value="1"/>
</dbReference>
<feature type="coiled-coil region" evidence="1">
    <location>
        <begin position="137"/>
        <end position="164"/>
    </location>
</feature>
<evidence type="ECO:0000259" key="3">
    <source>
        <dbReference type="PROSITE" id="PS51782"/>
    </source>
</evidence>
<dbReference type="PROSITE" id="PS51782">
    <property type="entry name" value="LYSM"/>
    <property type="match status" value="1"/>
</dbReference>
<dbReference type="CDD" id="cd00118">
    <property type="entry name" value="LysM"/>
    <property type="match status" value="1"/>
</dbReference>
<name>A0ABD3XDN7_SINWO</name>
<dbReference type="AlphaFoldDB" id="A0ABD3XDN7"/>
<keyword evidence="5" id="KW-1185">Reference proteome</keyword>
<comment type="caution">
    <text evidence="4">The sequence shown here is derived from an EMBL/GenBank/DDBJ whole genome shotgun (WGS) entry which is preliminary data.</text>
</comment>
<evidence type="ECO:0000313" key="4">
    <source>
        <dbReference type="EMBL" id="KAL3884387.1"/>
    </source>
</evidence>
<feature type="region of interest" description="Disordered" evidence="2">
    <location>
        <begin position="101"/>
        <end position="122"/>
    </location>
</feature>
<dbReference type="InterPro" id="IPR036779">
    <property type="entry name" value="LysM_dom_sf"/>
</dbReference>
<feature type="domain" description="LysM" evidence="3">
    <location>
        <begin position="36"/>
        <end position="80"/>
    </location>
</feature>
<protein>
    <recommendedName>
        <fullName evidence="3">LysM domain-containing protein</fullName>
    </recommendedName>
</protein>
<organism evidence="4 5">
    <name type="scientific">Sinanodonta woodiana</name>
    <name type="common">Chinese pond mussel</name>
    <name type="synonym">Anodonta woodiana</name>
    <dbReference type="NCBI Taxonomy" id="1069815"/>
    <lineage>
        <taxon>Eukaryota</taxon>
        <taxon>Metazoa</taxon>
        <taxon>Spiralia</taxon>
        <taxon>Lophotrochozoa</taxon>
        <taxon>Mollusca</taxon>
        <taxon>Bivalvia</taxon>
        <taxon>Autobranchia</taxon>
        <taxon>Heteroconchia</taxon>
        <taxon>Palaeoheterodonta</taxon>
        <taxon>Unionida</taxon>
        <taxon>Unionoidea</taxon>
        <taxon>Unionidae</taxon>
        <taxon>Unioninae</taxon>
        <taxon>Sinanodonta</taxon>
    </lineage>
</organism>
<dbReference type="PANTHER" id="PTHR20932">
    <property type="entry name" value="LYSM AND PUTATIVE PEPTIDOGLYCAN-BINDING DOMAIN-CONTAINING PROTEIN"/>
    <property type="match status" value="1"/>
</dbReference>